<dbReference type="Proteomes" id="UP000266643">
    <property type="component" value="Unassembled WGS sequence"/>
</dbReference>
<protein>
    <recommendedName>
        <fullName evidence="1">Serine hydrolase domain-containing protein</fullName>
    </recommendedName>
</protein>
<evidence type="ECO:0000313" key="3">
    <source>
        <dbReference type="Proteomes" id="UP000266643"/>
    </source>
</evidence>
<dbReference type="VEuPathDB" id="FungiDB:H257_01496"/>
<dbReference type="Pfam" id="PF03959">
    <property type="entry name" value="FSH1"/>
    <property type="match status" value="1"/>
</dbReference>
<comment type="caution">
    <text evidence="2">The sequence shown here is derived from an EMBL/GenBank/DDBJ whole genome shotgun (WGS) entry which is preliminary data.</text>
</comment>
<name>A0A397CW31_APHAT</name>
<dbReference type="InterPro" id="IPR005645">
    <property type="entry name" value="FSH-like_dom"/>
</dbReference>
<evidence type="ECO:0000313" key="2">
    <source>
        <dbReference type="EMBL" id="RHY53748.1"/>
    </source>
</evidence>
<dbReference type="EMBL" id="QUTD01006736">
    <property type="protein sequence ID" value="RHY53748.1"/>
    <property type="molecule type" value="Genomic_DNA"/>
</dbReference>
<dbReference type="Gene3D" id="3.40.50.1820">
    <property type="entry name" value="alpha/beta hydrolase"/>
    <property type="match status" value="1"/>
</dbReference>
<evidence type="ECO:0000259" key="1">
    <source>
        <dbReference type="Pfam" id="PF03959"/>
    </source>
</evidence>
<dbReference type="AlphaFoldDB" id="A0A397CW31"/>
<sequence length="91" mass="10281">MWPQDGMPAIKASPTTGKPLLNFPSFHVLGEKDFMYEDGKAQVEYFSASSRHVYTHDQGHRFPPLPQSKDMYKDIADKVRRVVAAARATDV</sequence>
<gene>
    <name evidence="2" type="ORF">DYB30_009852</name>
</gene>
<accession>A0A397CW31</accession>
<feature type="domain" description="Serine hydrolase" evidence="1">
    <location>
        <begin position="18"/>
        <end position="68"/>
    </location>
</feature>
<dbReference type="InterPro" id="IPR029058">
    <property type="entry name" value="AB_hydrolase_fold"/>
</dbReference>
<reference evidence="2 3" key="1">
    <citation type="submission" date="2018-08" db="EMBL/GenBank/DDBJ databases">
        <title>Aphanomyces genome sequencing and annotation.</title>
        <authorList>
            <person name="Minardi D."/>
            <person name="Oidtmann B."/>
            <person name="Van Der Giezen M."/>
            <person name="Studholme D.J."/>
        </authorList>
    </citation>
    <scope>NUCLEOTIDE SEQUENCE [LARGE SCALE GENOMIC DNA]</scope>
    <source>
        <strain evidence="2 3">D2</strain>
    </source>
</reference>
<organism evidence="2 3">
    <name type="scientific">Aphanomyces astaci</name>
    <name type="common">Crayfish plague agent</name>
    <dbReference type="NCBI Taxonomy" id="112090"/>
    <lineage>
        <taxon>Eukaryota</taxon>
        <taxon>Sar</taxon>
        <taxon>Stramenopiles</taxon>
        <taxon>Oomycota</taxon>
        <taxon>Saprolegniomycetes</taxon>
        <taxon>Saprolegniales</taxon>
        <taxon>Verrucalvaceae</taxon>
        <taxon>Aphanomyces</taxon>
    </lineage>
</organism>
<proteinExistence type="predicted"/>